<reference evidence="5" key="1">
    <citation type="journal article" date="2014" name="Genome Biol. Evol.">
        <title>Pangenome evidence for extensive interdomain horizontal transfer affecting lineage core and shell genes in uncultured planktonic thaumarchaeota and euryarchaeota.</title>
        <authorList>
            <person name="Deschamps P."/>
            <person name="Zivanovic Y."/>
            <person name="Moreira D."/>
            <person name="Rodriguez-Valera F."/>
            <person name="Lopez-Garcia P."/>
        </authorList>
    </citation>
    <scope>NUCLEOTIDE SEQUENCE</scope>
</reference>
<dbReference type="SUPFAM" id="SSF52540">
    <property type="entry name" value="P-loop containing nucleoside triphosphate hydrolases"/>
    <property type="match status" value="1"/>
</dbReference>
<evidence type="ECO:0000259" key="4">
    <source>
        <dbReference type="PROSITE" id="PS50893"/>
    </source>
</evidence>
<dbReference type="InterPro" id="IPR003439">
    <property type="entry name" value="ABC_transporter-like_ATP-bd"/>
</dbReference>
<dbReference type="CDD" id="cd03293">
    <property type="entry name" value="ABC_NrtD_SsuB_transporters"/>
    <property type="match status" value="1"/>
</dbReference>
<dbReference type="InterPro" id="IPR027417">
    <property type="entry name" value="P-loop_NTPase"/>
</dbReference>
<sequence length="254" mass="28565">MTKLEAKNIVKYFSHDSHNLKALGGVNLKIESGDFVCLVGPSGCGKSTFLRIVAGLETPDDGQILFDGHPVTETGPERIMVFQEGALFPWLKVQDNVEFGLKMAGISKEERAKISHRYLDMMQLTKFADSYTYQLSTGMKQRVAIARALVMDPDVLLMDEPFAALDAQTRDLLLVEMQLIWEKTKKTILFVTHNVAEAAVLGTKVAVFSNRPSTIKKEFTNDFPRPRTAEDESLTKFQQDILLELRPEVKKNIE</sequence>
<accession>A0A075H870</accession>
<organism evidence="5">
    <name type="scientific">uncultured marine thaumarchaeote KM3_42_E08</name>
    <dbReference type="NCBI Taxonomy" id="1456148"/>
    <lineage>
        <taxon>Archaea</taxon>
        <taxon>Nitrososphaerota</taxon>
        <taxon>environmental samples</taxon>
    </lineage>
</organism>
<dbReference type="PANTHER" id="PTHR42788">
    <property type="entry name" value="TAURINE IMPORT ATP-BINDING PROTEIN-RELATED"/>
    <property type="match status" value="1"/>
</dbReference>
<proteinExistence type="predicted"/>
<dbReference type="AlphaFoldDB" id="A0A075H870"/>
<name>A0A075H870_9ARCH</name>
<feature type="domain" description="ABC transporter" evidence="4">
    <location>
        <begin position="4"/>
        <end position="235"/>
    </location>
</feature>
<dbReference type="PANTHER" id="PTHR42788:SF13">
    <property type="entry name" value="ALIPHATIC SULFONATES IMPORT ATP-BINDING PROTEIN SSUB"/>
    <property type="match status" value="1"/>
</dbReference>
<dbReference type="GO" id="GO:0016887">
    <property type="term" value="F:ATP hydrolysis activity"/>
    <property type="evidence" value="ECO:0007669"/>
    <property type="project" value="InterPro"/>
</dbReference>
<evidence type="ECO:0000256" key="1">
    <source>
        <dbReference type="ARBA" id="ARBA00022448"/>
    </source>
</evidence>
<dbReference type="GO" id="GO:0005524">
    <property type="term" value="F:ATP binding"/>
    <property type="evidence" value="ECO:0007669"/>
    <property type="project" value="UniProtKB-KW"/>
</dbReference>
<keyword evidence="1" id="KW-0813">Transport</keyword>
<gene>
    <name evidence="5" type="primary">ABC.SN.A</name>
</gene>
<keyword evidence="3" id="KW-0067">ATP-binding</keyword>
<dbReference type="SMART" id="SM00382">
    <property type="entry name" value="AAA"/>
    <property type="match status" value="1"/>
</dbReference>
<evidence type="ECO:0000256" key="2">
    <source>
        <dbReference type="ARBA" id="ARBA00022741"/>
    </source>
</evidence>
<dbReference type="InterPro" id="IPR003593">
    <property type="entry name" value="AAA+_ATPase"/>
</dbReference>
<dbReference type="PROSITE" id="PS50893">
    <property type="entry name" value="ABC_TRANSPORTER_2"/>
    <property type="match status" value="1"/>
</dbReference>
<evidence type="ECO:0000256" key="3">
    <source>
        <dbReference type="ARBA" id="ARBA00022840"/>
    </source>
</evidence>
<evidence type="ECO:0000313" key="5">
    <source>
        <dbReference type="EMBL" id="AIF10038.1"/>
    </source>
</evidence>
<protein>
    <submittedName>
        <fullName evidence="5">ABC transporter related protein (ABC.SN.A)</fullName>
    </submittedName>
</protein>
<dbReference type="InterPro" id="IPR050166">
    <property type="entry name" value="ABC_transporter_ATP-bind"/>
</dbReference>
<keyword evidence="2" id="KW-0547">Nucleotide-binding</keyword>
<dbReference type="Gene3D" id="3.40.50.300">
    <property type="entry name" value="P-loop containing nucleotide triphosphate hydrolases"/>
    <property type="match status" value="1"/>
</dbReference>
<dbReference type="EMBL" id="KF900879">
    <property type="protein sequence ID" value="AIF10038.1"/>
    <property type="molecule type" value="Genomic_DNA"/>
</dbReference>
<dbReference type="Pfam" id="PF00005">
    <property type="entry name" value="ABC_tran"/>
    <property type="match status" value="1"/>
</dbReference>